<gene>
    <name evidence="7" type="ORF">MJAP1_002683</name>
</gene>
<dbReference type="EMBL" id="CP119961">
    <property type="protein sequence ID" value="WFD39703.1"/>
    <property type="molecule type" value="Genomic_DNA"/>
</dbReference>
<sequence length="710" mass="77167">MTYVRDYLHPDTYLVWKVHDGSVVEARRPPSVSQLFAPSAPGDEPPRVLELHEVLHALKWAQRDERVRGLVADFSTLHVPPSVPPKRLGLAQIEEILQALHDFREAKRQQFGSDTTSTVAWTDTFTSQGAYLLASGFERVYMQPTGQVPLVGLASQMPFFKRLLNWAGIKMHAEAREEYKSMVSPFTQTDSLTPAQLANQAELLGELNQGYAHAVGVHRFSGEDAEKAAARVAKLAYDGPFSAREALEAGLIDGTRFKRDVIEELAPGDASKRWKTLAHYVQLSERKLRDVLSDDQVVKVGVVYLLGTISNASGPHSVGAAVQGLKEAAEAKEIKSIVLRIDSGGGDVVASETLWDAVRRIQDEHKKPVVCSFGNTAASGAYYIATAADAIFASESTVTGSIGVAALRPTITQTLLDRLQLHVQTLFTGSTSQSALQELSSEQRARMERHIDETYAEFLAKVRDGRSMSDEALRTVAGGRVMTGLAAWTLCDGAHAKVPELLAAFKSGPAPERSTWATHADANASGIDAVHVTRAADTPADPADETPDAELATAQAGALAADLAAVAPPYGRGLIDAIGGLWEAALYATARTLQVELEELKERLGLDDEKAMPLLRPQCARTGSGDAVALSADVRLVRYPAERPFWQRLQQYDPRTEPNLALRVLAAFLQPWVAWQAPSVAEALDALEERASGLATARMHAEYPFRTEYL</sequence>
<dbReference type="CDD" id="cd07023">
    <property type="entry name" value="S49_Sppa_N_C"/>
    <property type="match status" value="1"/>
</dbReference>
<keyword evidence="2" id="KW-0645">Protease</keyword>
<keyword evidence="3" id="KW-0378">Hydrolase</keyword>
<evidence type="ECO:0000256" key="1">
    <source>
        <dbReference type="ARBA" id="ARBA00008683"/>
    </source>
</evidence>
<protein>
    <recommendedName>
        <fullName evidence="6">Peptidase S49 domain-containing protein</fullName>
    </recommendedName>
</protein>
<dbReference type="GeneID" id="85226334"/>
<dbReference type="InterPro" id="IPR047272">
    <property type="entry name" value="S49_SppA_C"/>
</dbReference>
<organism evidence="7 8">
    <name type="scientific">Malassezia japonica</name>
    <dbReference type="NCBI Taxonomy" id="223818"/>
    <lineage>
        <taxon>Eukaryota</taxon>
        <taxon>Fungi</taxon>
        <taxon>Dikarya</taxon>
        <taxon>Basidiomycota</taxon>
        <taxon>Ustilaginomycotina</taxon>
        <taxon>Malasseziomycetes</taxon>
        <taxon>Malasseziales</taxon>
        <taxon>Malasseziaceae</taxon>
        <taxon>Malassezia</taxon>
    </lineage>
</organism>
<dbReference type="PANTHER" id="PTHR33209:SF1">
    <property type="entry name" value="PEPTIDASE S49 DOMAIN-CONTAINING PROTEIN"/>
    <property type="match status" value="1"/>
</dbReference>
<dbReference type="Gene3D" id="3.90.226.10">
    <property type="entry name" value="2-enoyl-CoA Hydratase, Chain A, domain 1"/>
    <property type="match status" value="2"/>
</dbReference>
<proteinExistence type="inferred from homology"/>
<keyword evidence="5" id="KW-0175">Coiled coil</keyword>
<reference evidence="7" key="1">
    <citation type="submission" date="2023-03" db="EMBL/GenBank/DDBJ databases">
        <title>Mating type loci evolution in Malassezia.</title>
        <authorList>
            <person name="Coelho M.A."/>
        </authorList>
    </citation>
    <scope>NUCLEOTIDE SEQUENCE</scope>
    <source>
        <strain evidence="7">CBS 9431</strain>
    </source>
</reference>
<dbReference type="Pfam" id="PF01343">
    <property type="entry name" value="Peptidase_S49"/>
    <property type="match status" value="2"/>
</dbReference>
<evidence type="ECO:0000313" key="8">
    <source>
        <dbReference type="Proteomes" id="UP001217754"/>
    </source>
</evidence>
<feature type="domain" description="Peptidase S49" evidence="6">
    <location>
        <begin position="119"/>
        <end position="266"/>
    </location>
</feature>
<dbReference type="Gene3D" id="6.20.330.10">
    <property type="match status" value="1"/>
</dbReference>
<dbReference type="InterPro" id="IPR029045">
    <property type="entry name" value="ClpP/crotonase-like_dom_sf"/>
</dbReference>
<evidence type="ECO:0000256" key="4">
    <source>
        <dbReference type="ARBA" id="ARBA00022825"/>
    </source>
</evidence>
<dbReference type="RefSeq" id="XP_060122600.1">
    <property type="nucleotide sequence ID" value="XM_060266617.1"/>
</dbReference>
<dbReference type="Proteomes" id="UP001217754">
    <property type="component" value="Chromosome 4"/>
</dbReference>
<dbReference type="InterPro" id="IPR047217">
    <property type="entry name" value="S49_SppA_67K_type_N"/>
</dbReference>
<dbReference type="GO" id="GO:0008236">
    <property type="term" value="F:serine-type peptidase activity"/>
    <property type="evidence" value="ECO:0007669"/>
    <property type="project" value="UniProtKB-KW"/>
</dbReference>
<dbReference type="GO" id="GO:0006508">
    <property type="term" value="P:proteolysis"/>
    <property type="evidence" value="ECO:0007669"/>
    <property type="project" value="UniProtKB-KW"/>
</dbReference>
<feature type="coiled-coil region" evidence="5">
    <location>
        <begin position="583"/>
        <end position="610"/>
    </location>
</feature>
<comment type="similarity">
    <text evidence="1">Belongs to the peptidase S49 family.</text>
</comment>
<dbReference type="SUPFAM" id="SSF52096">
    <property type="entry name" value="ClpP/crotonase"/>
    <property type="match status" value="2"/>
</dbReference>
<name>A0AAF0JAQ7_9BASI</name>
<dbReference type="CDD" id="cd07018">
    <property type="entry name" value="S49_SppA_67K_type"/>
    <property type="match status" value="1"/>
</dbReference>
<feature type="domain" description="Peptidase S49" evidence="6">
    <location>
        <begin position="364"/>
        <end position="489"/>
    </location>
</feature>
<evidence type="ECO:0000256" key="3">
    <source>
        <dbReference type="ARBA" id="ARBA00022801"/>
    </source>
</evidence>
<evidence type="ECO:0000259" key="6">
    <source>
        <dbReference type="Pfam" id="PF01343"/>
    </source>
</evidence>
<keyword evidence="4" id="KW-0720">Serine protease</keyword>
<evidence type="ECO:0000256" key="2">
    <source>
        <dbReference type="ARBA" id="ARBA00022670"/>
    </source>
</evidence>
<keyword evidence="8" id="KW-1185">Reference proteome</keyword>
<dbReference type="AlphaFoldDB" id="A0AAF0JAQ7"/>
<dbReference type="InterPro" id="IPR002142">
    <property type="entry name" value="Peptidase_S49"/>
</dbReference>
<dbReference type="PANTHER" id="PTHR33209">
    <property type="entry name" value="PROTEASE 4"/>
    <property type="match status" value="1"/>
</dbReference>
<evidence type="ECO:0000313" key="7">
    <source>
        <dbReference type="EMBL" id="WFD39703.1"/>
    </source>
</evidence>
<accession>A0AAF0JAQ7</accession>
<evidence type="ECO:0000256" key="5">
    <source>
        <dbReference type="SAM" id="Coils"/>
    </source>
</evidence>